<comment type="caution">
    <text evidence="3">The sequence shown here is derived from an EMBL/GenBank/DDBJ whole genome shotgun (WGS) entry which is preliminary data.</text>
</comment>
<evidence type="ECO:0000313" key="3">
    <source>
        <dbReference type="EMBL" id="KAJ3185084.1"/>
    </source>
</evidence>
<feature type="compositionally biased region" description="Low complexity" evidence="1">
    <location>
        <begin position="428"/>
        <end position="444"/>
    </location>
</feature>
<dbReference type="AlphaFoldDB" id="A0AAD5TRY4"/>
<name>A0AAD5TRY4_9FUNG</name>
<dbReference type="EMBL" id="JADGJQ010000002">
    <property type="protein sequence ID" value="KAJ3185084.1"/>
    <property type="molecule type" value="Genomic_DNA"/>
</dbReference>
<keyword evidence="2" id="KW-1133">Transmembrane helix</keyword>
<proteinExistence type="predicted"/>
<feature type="region of interest" description="Disordered" evidence="1">
    <location>
        <begin position="428"/>
        <end position="469"/>
    </location>
</feature>
<keyword evidence="4" id="KW-1185">Reference proteome</keyword>
<keyword evidence="2" id="KW-0812">Transmembrane</keyword>
<evidence type="ECO:0000256" key="2">
    <source>
        <dbReference type="SAM" id="Phobius"/>
    </source>
</evidence>
<accession>A0AAD5TRY4</accession>
<feature type="transmembrane region" description="Helical" evidence="2">
    <location>
        <begin position="192"/>
        <end position="210"/>
    </location>
</feature>
<organism evidence="3 4">
    <name type="scientific">Geranomyces variabilis</name>
    <dbReference type="NCBI Taxonomy" id="109894"/>
    <lineage>
        <taxon>Eukaryota</taxon>
        <taxon>Fungi</taxon>
        <taxon>Fungi incertae sedis</taxon>
        <taxon>Chytridiomycota</taxon>
        <taxon>Chytridiomycota incertae sedis</taxon>
        <taxon>Chytridiomycetes</taxon>
        <taxon>Spizellomycetales</taxon>
        <taxon>Powellomycetaceae</taxon>
        <taxon>Geranomyces</taxon>
    </lineage>
</organism>
<gene>
    <name evidence="3" type="ORF">HDU87_002650</name>
</gene>
<feature type="compositionally biased region" description="Low complexity" evidence="1">
    <location>
        <begin position="451"/>
        <end position="460"/>
    </location>
</feature>
<protein>
    <submittedName>
        <fullName evidence="3">Uncharacterized protein</fullName>
    </submittedName>
</protein>
<keyword evidence="2" id="KW-0472">Membrane</keyword>
<feature type="region of interest" description="Disordered" evidence="1">
    <location>
        <begin position="1"/>
        <end position="74"/>
    </location>
</feature>
<feature type="compositionally biased region" description="Basic and acidic residues" evidence="1">
    <location>
        <begin position="50"/>
        <end position="67"/>
    </location>
</feature>
<sequence>MYAATPQHSPDSPPPFNPYMEGGSYGGMERNNASADGDLSSVNHAGSQGGEHHSASESHFSGEHHSGSESQLRSECIPASIVTTRQASAADLGNGPGAFHGPPIRSPSAASVLGSFRYKNSAGHRSNSTLGYKPLEDDLESHEAGKVDERGFAQTTGSSPTGFSPPPPPPLLRKQRTCCSLRCRPQCWGPCLLITIVILAGLGVAGFFLFPRIPSVDISTPFLPAGPELAAFQAESAKWTPGVNTIGSLTTASAAAPFVLDIGVGVNISVASENYVGYRINQLTVVGFLKDVNNKVIDTTSAANQLQATSVITDARIAPRTTSILSLPISINYTVTTPLTVASVINDPVLAVLARACGLPGIAKVPGATINLHVTSTIDLRAISWTGYKPKIEKDVSFVCPDAVASALGGVFSEGEKAVANAISAGIAGANNKPPAAPDATARPTAEDVPAAAAATNSDSGAGGDGSDQ</sequence>
<dbReference type="Proteomes" id="UP001212152">
    <property type="component" value="Unassembled WGS sequence"/>
</dbReference>
<reference evidence="3" key="1">
    <citation type="submission" date="2020-05" db="EMBL/GenBank/DDBJ databases">
        <title>Phylogenomic resolution of chytrid fungi.</title>
        <authorList>
            <person name="Stajich J.E."/>
            <person name="Amses K."/>
            <person name="Simmons R."/>
            <person name="Seto K."/>
            <person name="Myers J."/>
            <person name="Bonds A."/>
            <person name="Quandt C.A."/>
            <person name="Barry K."/>
            <person name="Liu P."/>
            <person name="Grigoriev I."/>
            <person name="Longcore J.E."/>
            <person name="James T.Y."/>
        </authorList>
    </citation>
    <scope>NUCLEOTIDE SEQUENCE</scope>
    <source>
        <strain evidence="3">JEL0379</strain>
    </source>
</reference>
<evidence type="ECO:0000313" key="4">
    <source>
        <dbReference type="Proteomes" id="UP001212152"/>
    </source>
</evidence>
<evidence type="ECO:0000256" key="1">
    <source>
        <dbReference type="SAM" id="MobiDB-lite"/>
    </source>
</evidence>
<feature type="compositionally biased region" description="Polar residues" evidence="1">
    <location>
        <begin position="1"/>
        <end position="10"/>
    </location>
</feature>